<dbReference type="PANTHER" id="PTHR10724:SF10">
    <property type="entry name" value="S1 RNA-BINDING DOMAIN-CONTAINING PROTEIN 1"/>
    <property type="match status" value="1"/>
</dbReference>
<feature type="non-terminal residue" evidence="3">
    <location>
        <position position="1"/>
    </location>
</feature>
<comment type="caution">
    <text evidence="3">The sequence shown here is derived from an EMBL/GenBank/DDBJ whole genome shotgun (WGS) entry which is preliminary data.</text>
</comment>
<dbReference type="Pfam" id="PF00575">
    <property type="entry name" value="S1"/>
    <property type="match status" value="1"/>
</dbReference>
<feature type="region of interest" description="Disordered" evidence="1">
    <location>
        <begin position="122"/>
        <end position="171"/>
    </location>
</feature>
<accession>A0A9W6ZKD2</accession>
<dbReference type="SMART" id="SM00316">
    <property type="entry name" value="S1"/>
    <property type="match status" value="1"/>
</dbReference>
<dbReference type="InterPro" id="IPR012340">
    <property type="entry name" value="NA-bd_OB-fold"/>
</dbReference>
<dbReference type="PANTHER" id="PTHR10724">
    <property type="entry name" value="30S RIBOSOMAL PROTEIN S1"/>
    <property type="match status" value="1"/>
</dbReference>
<feature type="compositionally biased region" description="Basic and acidic residues" evidence="1">
    <location>
        <begin position="17"/>
        <end position="27"/>
    </location>
</feature>
<protein>
    <recommendedName>
        <fullName evidence="2">S1 motif domain-containing protein</fullName>
    </recommendedName>
</protein>
<gene>
    <name evidence="3" type="ORF">TrRE_jg10865</name>
</gene>
<evidence type="ECO:0000313" key="3">
    <source>
        <dbReference type="EMBL" id="GMH54426.1"/>
    </source>
</evidence>
<sequence length="218" mass="24287">EEEEFVSKKGIFPTPDPAKKTPRSEDKRRCIGRKAVTDFEVGQAVSGTVVYVKEKLGCFVDIGCHSDGFVHISQVQDEFVKDVGEAIKKGDEVKGVVIKVERKKKRVTISCLSEGKIEEKKAEGIKRKEEKERKREERKKAKKAGKKLLVSQVPLSPPPPAATMVAPPVRDGGEFKVPTVLELKAIDTTAMEKDELKRHAKLLRRAEKREAEEAGKGE</sequence>
<dbReference type="InterPro" id="IPR050437">
    <property type="entry name" value="Ribos_protein_bS1-like"/>
</dbReference>
<dbReference type="Gene3D" id="2.40.50.140">
    <property type="entry name" value="Nucleic acid-binding proteins"/>
    <property type="match status" value="1"/>
</dbReference>
<dbReference type="PROSITE" id="PS50126">
    <property type="entry name" value="S1"/>
    <property type="match status" value="1"/>
</dbReference>
<keyword evidence="4" id="KW-1185">Reference proteome</keyword>
<feature type="domain" description="S1 motif" evidence="2">
    <location>
        <begin position="42"/>
        <end position="112"/>
    </location>
</feature>
<dbReference type="GO" id="GO:0003735">
    <property type="term" value="F:structural constituent of ribosome"/>
    <property type="evidence" value="ECO:0007669"/>
    <property type="project" value="TreeGrafter"/>
</dbReference>
<dbReference type="OrthoDB" id="412781at2759"/>
<proteinExistence type="predicted"/>
<dbReference type="InterPro" id="IPR003029">
    <property type="entry name" value="S1_domain"/>
</dbReference>
<name>A0A9W6ZKD2_9STRA</name>
<dbReference type="GO" id="GO:0006412">
    <property type="term" value="P:translation"/>
    <property type="evidence" value="ECO:0007669"/>
    <property type="project" value="TreeGrafter"/>
</dbReference>
<dbReference type="GO" id="GO:0003729">
    <property type="term" value="F:mRNA binding"/>
    <property type="evidence" value="ECO:0007669"/>
    <property type="project" value="TreeGrafter"/>
</dbReference>
<dbReference type="SUPFAM" id="SSF50249">
    <property type="entry name" value="Nucleic acid-binding proteins"/>
    <property type="match status" value="1"/>
</dbReference>
<evidence type="ECO:0000256" key="1">
    <source>
        <dbReference type="SAM" id="MobiDB-lite"/>
    </source>
</evidence>
<reference evidence="3" key="1">
    <citation type="submission" date="2022-07" db="EMBL/GenBank/DDBJ databases">
        <title>Genome analysis of Parmales, a sister group of diatoms, reveals the evolutionary specialization of diatoms from phago-mixotrophs to photoautotrophs.</title>
        <authorList>
            <person name="Ban H."/>
            <person name="Sato S."/>
            <person name="Yoshikawa S."/>
            <person name="Kazumasa Y."/>
            <person name="Nakamura Y."/>
            <person name="Ichinomiya M."/>
            <person name="Saitoh K."/>
            <person name="Sato N."/>
            <person name="Blanc-Mathieu R."/>
            <person name="Endo H."/>
            <person name="Kuwata A."/>
            <person name="Ogata H."/>
        </authorList>
    </citation>
    <scope>NUCLEOTIDE SEQUENCE</scope>
</reference>
<dbReference type="Proteomes" id="UP001165082">
    <property type="component" value="Unassembled WGS sequence"/>
</dbReference>
<dbReference type="EMBL" id="BRXZ01000805">
    <property type="protein sequence ID" value="GMH54426.1"/>
    <property type="molecule type" value="Genomic_DNA"/>
</dbReference>
<organism evidence="3 4">
    <name type="scientific">Triparma retinervis</name>
    <dbReference type="NCBI Taxonomy" id="2557542"/>
    <lineage>
        <taxon>Eukaryota</taxon>
        <taxon>Sar</taxon>
        <taxon>Stramenopiles</taxon>
        <taxon>Ochrophyta</taxon>
        <taxon>Bolidophyceae</taxon>
        <taxon>Parmales</taxon>
        <taxon>Triparmaceae</taxon>
        <taxon>Triparma</taxon>
    </lineage>
</organism>
<feature type="compositionally biased region" description="Basic and acidic residues" evidence="1">
    <location>
        <begin position="122"/>
        <end position="139"/>
    </location>
</feature>
<evidence type="ECO:0000313" key="4">
    <source>
        <dbReference type="Proteomes" id="UP001165082"/>
    </source>
</evidence>
<feature type="region of interest" description="Disordered" evidence="1">
    <location>
        <begin position="1"/>
        <end position="27"/>
    </location>
</feature>
<evidence type="ECO:0000259" key="2">
    <source>
        <dbReference type="PROSITE" id="PS50126"/>
    </source>
</evidence>
<dbReference type="AlphaFoldDB" id="A0A9W6ZKD2"/>